<name>A0A914VM20_9BILA</name>
<accession>A0A914VM20</accession>
<reference evidence="3" key="1">
    <citation type="submission" date="2022-11" db="UniProtKB">
        <authorList>
            <consortium name="WormBaseParasite"/>
        </authorList>
    </citation>
    <scope>IDENTIFICATION</scope>
</reference>
<organism evidence="2 3">
    <name type="scientific">Plectus sambesii</name>
    <dbReference type="NCBI Taxonomy" id="2011161"/>
    <lineage>
        <taxon>Eukaryota</taxon>
        <taxon>Metazoa</taxon>
        <taxon>Ecdysozoa</taxon>
        <taxon>Nematoda</taxon>
        <taxon>Chromadorea</taxon>
        <taxon>Plectida</taxon>
        <taxon>Plectina</taxon>
        <taxon>Plectoidea</taxon>
        <taxon>Plectidae</taxon>
        <taxon>Plectus</taxon>
    </lineage>
</organism>
<dbReference type="Proteomes" id="UP000887566">
    <property type="component" value="Unplaced"/>
</dbReference>
<feature type="compositionally biased region" description="Basic and acidic residues" evidence="1">
    <location>
        <begin position="167"/>
        <end position="187"/>
    </location>
</feature>
<feature type="compositionally biased region" description="Polar residues" evidence="1">
    <location>
        <begin position="67"/>
        <end position="78"/>
    </location>
</feature>
<evidence type="ECO:0000313" key="2">
    <source>
        <dbReference type="Proteomes" id="UP000887566"/>
    </source>
</evidence>
<keyword evidence="2" id="KW-1185">Reference proteome</keyword>
<protein>
    <submittedName>
        <fullName evidence="3">Uncharacterized protein</fullName>
    </submittedName>
</protein>
<feature type="compositionally biased region" description="Basic and acidic residues" evidence="1">
    <location>
        <begin position="79"/>
        <end position="110"/>
    </location>
</feature>
<sequence length="187" mass="20653">MEEDEEKESDEDVDENYSGSASSEASEVDSEEGSVSGWRKRDRDDEAAEVVEEEWKSGNAAEKVGTKNLSATTVTQTKIVDEAIDSSKEKGPSLEERENDGGHKMAERIAKPVISKPVSQVMERRVSGASDSEPPLSDSRRSPDPELLRQMRGSFLKQLEQQKAGKKGVDDDKGHEDQNRSRLGSEQ</sequence>
<evidence type="ECO:0000313" key="3">
    <source>
        <dbReference type="WBParaSite" id="PSAMB.scaffold21010size666.g38186.t1"/>
    </source>
</evidence>
<proteinExistence type="predicted"/>
<feature type="region of interest" description="Disordered" evidence="1">
    <location>
        <begin position="1"/>
        <end position="187"/>
    </location>
</feature>
<feature type="compositionally biased region" description="Acidic residues" evidence="1">
    <location>
        <begin position="1"/>
        <end position="15"/>
    </location>
</feature>
<dbReference type="AlphaFoldDB" id="A0A914VM20"/>
<feature type="compositionally biased region" description="Basic and acidic residues" evidence="1">
    <location>
        <begin position="138"/>
        <end position="149"/>
    </location>
</feature>
<evidence type="ECO:0000256" key="1">
    <source>
        <dbReference type="SAM" id="MobiDB-lite"/>
    </source>
</evidence>
<dbReference type="WBParaSite" id="PSAMB.scaffold21010size666.g38186.t1">
    <property type="protein sequence ID" value="PSAMB.scaffold21010size666.g38186.t1"/>
    <property type="gene ID" value="PSAMB.scaffold21010size666.g38186"/>
</dbReference>